<protein>
    <submittedName>
        <fullName evidence="2">TniQ family protein</fullName>
    </submittedName>
</protein>
<gene>
    <name evidence="2" type="ORF">M0654_12480</name>
</gene>
<dbReference type="Pfam" id="PF06527">
    <property type="entry name" value="TniQ"/>
    <property type="match status" value="1"/>
</dbReference>
<proteinExistence type="predicted"/>
<keyword evidence="3" id="KW-1185">Reference proteome</keyword>
<evidence type="ECO:0000313" key="2">
    <source>
        <dbReference type="EMBL" id="MCK8780801.1"/>
    </source>
</evidence>
<dbReference type="EMBL" id="JALPRY010000014">
    <property type="protein sequence ID" value="MCK8780801.1"/>
    <property type="molecule type" value="Genomic_DNA"/>
</dbReference>
<comment type="caution">
    <text evidence="2">The sequence shown here is derived from an EMBL/GenBank/DDBJ whole genome shotgun (WGS) entry which is preliminary data.</text>
</comment>
<reference evidence="2 3" key="1">
    <citation type="submission" date="2022-04" db="EMBL/GenBank/DDBJ databases">
        <title>Rhizobium coralii sp. nov., isolated from coral Turbinaria peltata.</title>
        <authorList>
            <person name="Sun H."/>
        </authorList>
    </citation>
    <scope>NUCLEOTIDE SEQUENCE [LARGE SCALE GENOMIC DNA]</scope>
    <source>
        <strain evidence="2 3">NTR19</strain>
    </source>
</reference>
<sequence>MDILTRPLNTHQFELASDEPLSAYLSRLAAARGVRLWDYRIHRGILARYNKKPHYYERVAAATGIDAGVLKRHDLVKNGGTFSAFGMTFDVNDIWAKSARVCPCCIREDIEHGTGRIEARPRLRFGWMLRTLGHCAKHGVPLTVVGSDYDRISYGDLAGTLALHRGAPEKDPDVGNDAAAPAGSCILASDVYFQRRVASAAAGDVFDALVGAAGDAPAGGRDDPLPRAPADAPRDNDLQMLDALPVPAALLLTEVIGGMELFGDRYSRRAASGEDRQTAVAAGYQITRLGHDGLREFLRKRDARHWHVSRRGHFKNLYGRLQELLSSRTEAEGYGGIIRFVAEHAHSNHALGPEDAFLGLRLPRRLHSIRTAEVEHGIHRITLRSILESAGLLPAKSTGRGDGRVVIASETFDKLIGDWRERLPAEEAKARFGVSGAALEEIVRHGLLAEKDRDRRRRSRLSRSSYLEFCERLDRLPRSLPRDGMKTLQDMTRVVNRSYAEIIALILDGTIASATVDERKAREFGFDSIFVDPLEVKAAFHAASPPGITFQCTERMLGTTTKTVRRLAAAGLLKTVVADNPLHRTPQTYILPAALEDFQRAYISLFEYAKGRGQIALVKKRLAEGGMVPAFEEPGAATFYRREGLPGI</sequence>
<organism evidence="2 3">
    <name type="scientific">Neorhizobium turbinariae</name>
    <dbReference type="NCBI Taxonomy" id="2937795"/>
    <lineage>
        <taxon>Bacteria</taxon>
        <taxon>Pseudomonadati</taxon>
        <taxon>Pseudomonadota</taxon>
        <taxon>Alphaproteobacteria</taxon>
        <taxon>Hyphomicrobiales</taxon>
        <taxon>Rhizobiaceae</taxon>
        <taxon>Rhizobium/Agrobacterium group</taxon>
        <taxon>Neorhizobium</taxon>
    </lineage>
</organism>
<evidence type="ECO:0000313" key="3">
    <source>
        <dbReference type="Proteomes" id="UP001202827"/>
    </source>
</evidence>
<name>A0ABT0ISE2_9HYPH</name>
<dbReference type="InterPro" id="IPR009492">
    <property type="entry name" value="TniQ"/>
</dbReference>
<dbReference type="Proteomes" id="UP001202827">
    <property type="component" value="Unassembled WGS sequence"/>
</dbReference>
<evidence type="ECO:0000259" key="1">
    <source>
        <dbReference type="Pfam" id="PF06527"/>
    </source>
</evidence>
<feature type="domain" description="TniQ" evidence="1">
    <location>
        <begin position="15"/>
        <end position="142"/>
    </location>
</feature>
<accession>A0ABT0ISE2</accession>
<dbReference type="RefSeq" id="WP_248683383.1">
    <property type="nucleotide sequence ID" value="NZ_JALPRY010000014.1"/>
</dbReference>